<dbReference type="GO" id="GO:0003677">
    <property type="term" value="F:DNA binding"/>
    <property type="evidence" value="ECO:0007669"/>
    <property type="project" value="UniProtKB-KW"/>
</dbReference>
<dbReference type="AlphaFoldDB" id="A0A853DUN1"/>
<dbReference type="Gene3D" id="1.10.10.10">
    <property type="entry name" value="Winged helix-like DNA-binding domain superfamily/Winged helix DNA-binding domain"/>
    <property type="match status" value="1"/>
</dbReference>
<reference evidence="7 8" key="1">
    <citation type="submission" date="2020-07" db="EMBL/GenBank/DDBJ databases">
        <title>Sequencing the genomes of 1000 actinobacteria strains.</title>
        <authorList>
            <person name="Klenk H.-P."/>
        </authorList>
    </citation>
    <scope>NUCLEOTIDE SEQUENCE [LARGE SCALE GENOMIC DNA]</scope>
    <source>
        <strain evidence="7 8">DSM 15166</strain>
    </source>
</reference>
<accession>A0A853DUN1</accession>
<keyword evidence="4" id="KW-0238">DNA-binding</keyword>
<dbReference type="GO" id="GO:0006352">
    <property type="term" value="P:DNA-templated transcription initiation"/>
    <property type="evidence" value="ECO:0007669"/>
    <property type="project" value="InterPro"/>
</dbReference>
<evidence type="ECO:0000313" key="7">
    <source>
        <dbReference type="EMBL" id="NYK09475.1"/>
    </source>
</evidence>
<name>A0A853DUN1_9MICO</name>
<protein>
    <submittedName>
        <fullName evidence="7">RNA polymerase sigma factor (Sigma-70 family)</fullName>
    </submittedName>
</protein>
<dbReference type="EMBL" id="JACCHJ010000001">
    <property type="protein sequence ID" value="NYK09475.1"/>
    <property type="molecule type" value="Genomic_DNA"/>
</dbReference>
<sequence length="216" mass="24102">MRRKNTMLSTLTPALPCTSRPTTSRPVSSHIDYETLSDVDLLALTRADDECAYGELWSRHVRVGLAVARRVTHHFDASDLVSEAFARILRAIRNGSGPREEFRGYLTTTIRAIAASWAKGIRTTVDLDSVPEQAMDDERLNAVEDLDSRHRVAVAFRALPERWKAALWYSTVEGRSNTEIGKILDLKPTAVAMLTLRARAGLRKEWDALSSEATPV</sequence>
<dbReference type="Proteomes" id="UP000521075">
    <property type="component" value="Unassembled WGS sequence"/>
</dbReference>
<evidence type="ECO:0000256" key="1">
    <source>
        <dbReference type="ARBA" id="ARBA00010641"/>
    </source>
</evidence>
<feature type="domain" description="RNA polymerase sigma-70 region 2" evidence="6">
    <location>
        <begin position="57"/>
        <end position="112"/>
    </location>
</feature>
<dbReference type="InterPro" id="IPR007627">
    <property type="entry name" value="RNA_pol_sigma70_r2"/>
</dbReference>
<dbReference type="SUPFAM" id="SSF88659">
    <property type="entry name" value="Sigma3 and sigma4 domains of RNA polymerase sigma factors"/>
    <property type="match status" value="1"/>
</dbReference>
<dbReference type="GO" id="GO:0016987">
    <property type="term" value="F:sigma factor activity"/>
    <property type="evidence" value="ECO:0007669"/>
    <property type="project" value="UniProtKB-KW"/>
</dbReference>
<dbReference type="Gene3D" id="1.10.1740.10">
    <property type="match status" value="1"/>
</dbReference>
<dbReference type="Pfam" id="PF04542">
    <property type="entry name" value="Sigma70_r2"/>
    <property type="match status" value="1"/>
</dbReference>
<evidence type="ECO:0000256" key="5">
    <source>
        <dbReference type="ARBA" id="ARBA00023163"/>
    </source>
</evidence>
<dbReference type="InterPro" id="IPR013324">
    <property type="entry name" value="RNA_pol_sigma_r3/r4-like"/>
</dbReference>
<comment type="similarity">
    <text evidence="1">Belongs to the sigma-70 factor family. ECF subfamily.</text>
</comment>
<dbReference type="SUPFAM" id="SSF88946">
    <property type="entry name" value="Sigma2 domain of RNA polymerase sigma factors"/>
    <property type="match status" value="1"/>
</dbReference>
<dbReference type="InterPro" id="IPR039425">
    <property type="entry name" value="RNA_pol_sigma-70-like"/>
</dbReference>
<dbReference type="RefSeq" id="WP_179700436.1">
    <property type="nucleotide sequence ID" value="NZ_BAAAHA010000003.1"/>
</dbReference>
<proteinExistence type="inferred from homology"/>
<dbReference type="PANTHER" id="PTHR43133">
    <property type="entry name" value="RNA POLYMERASE ECF-TYPE SIGMA FACTO"/>
    <property type="match status" value="1"/>
</dbReference>
<evidence type="ECO:0000256" key="2">
    <source>
        <dbReference type="ARBA" id="ARBA00023015"/>
    </source>
</evidence>
<dbReference type="InterPro" id="IPR014284">
    <property type="entry name" value="RNA_pol_sigma-70_dom"/>
</dbReference>
<keyword evidence="8" id="KW-1185">Reference proteome</keyword>
<dbReference type="PANTHER" id="PTHR43133:SF8">
    <property type="entry name" value="RNA POLYMERASE SIGMA FACTOR HI_1459-RELATED"/>
    <property type="match status" value="1"/>
</dbReference>
<keyword evidence="3" id="KW-0731">Sigma factor</keyword>
<evidence type="ECO:0000256" key="3">
    <source>
        <dbReference type="ARBA" id="ARBA00023082"/>
    </source>
</evidence>
<keyword evidence="2" id="KW-0805">Transcription regulation</keyword>
<evidence type="ECO:0000313" key="8">
    <source>
        <dbReference type="Proteomes" id="UP000521075"/>
    </source>
</evidence>
<gene>
    <name evidence="7" type="ORF">HNR14_001356</name>
</gene>
<dbReference type="NCBIfam" id="TIGR02937">
    <property type="entry name" value="sigma70-ECF"/>
    <property type="match status" value="1"/>
</dbReference>
<evidence type="ECO:0000259" key="6">
    <source>
        <dbReference type="Pfam" id="PF04542"/>
    </source>
</evidence>
<organism evidence="7 8">
    <name type="scientific">Leifsonia naganoensis</name>
    <dbReference type="NCBI Taxonomy" id="150025"/>
    <lineage>
        <taxon>Bacteria</taxon>
        <taxon>Bacillati</taxon>
        <taxon>Actinomycetota</taxon>
        <taxon>Actinomycetes</taxon>
        <taxon>Micrococcales</taxon>
        <taxon>Microbacteriaceae</taxon>
        <taxon>Leifsonia</taxon>
    </lineage>
</organism>
<dbReference type="InterPro" id="IPR013325">
    <property type="entry name" value="RNA_pol_sigma_r2"/>
</dbReference>
<comment type="caution">
    <text evidence="7">The sequence shown here is derived from an EMBL/GenBank/DDBJ whole genome shotgun (WGS) entry which is preliminary data.</text>
</comment>
<dbReference type="InterPro" id="IPR036388">
    <property type="entry name" value="WH-like_DNA-bd_sf"/>
</dbReference>
<evidence type="ECO:0000256" key="4">
    <source>
        <dbReference type="ARBA" id="ARBA00023125"/>
    </source>
</evidence>
<keyword evidence="5" id="KW-0804">Transcription</keyword>